<dbReference type="Gene3D" id="1.10.10.10">
    <property type="entry name" value="Winged helix-like DNA-binding domain superfamily/Winged helix DNA-binding domain"/>
    <property type="match status" value="1"/>
</dbReference>
<comment type="caution">
    <text evidence="3">The sequence shown here is derived from an EMBL/GenBank/DDBJ whole genome shotgun (WGS) entry which is preliminary data.</text>
</comment>
<dbReference type="Pfam" id="PF08281">
    <property type="entry name" value="Sigma70_r4_2"/>
    <property type="match status" value="1"/>
</dbReference>
<protein>
    <recommendedName>
        <fullName evidence="2">RNA polymerase sigma factor 70 region 4 type 2 domain-containing protein</fullName>
    </recommendedName>
</protein>
<keyword evidence="1" id="KW-0812">Transmembrane</keyword>
<sequence>MLAYFPTATNKTVDDLQMKEYRLFIEKAMNDLPARTSEIFKLCREEGKSYEEAAMLIGVSKHAIKNHMVAAMKKLNMIIEKKLDITLALLTCLAAIQQLFYFFATLR</sequence>
<keyword evidence="1" id="KW-0472">Membrane</keyword>
<organism evidence="3 4">
    <name type="scientific">Olivibacter ginsenosidimutans</name>
    <dbReference type="NCBI Taxonomy" id="1176537"/>
    <lineage>
        <taxon>Bacteria</taxon>
        <taxon>Pseudomonadati</taxon>
        <taxon>Bacteroidota</taxon>
        <taxon>Sphingobacteriia</taxon>
        <taxon>Sphingobacteriales</taxon>
        <taxon>Sphingobacteriaceae</taxon>
        <taxon>Olivibacter</taxon>
    </lineage>
</organism>
<dbReference type="SUPFAM" id="SSF88659">
    <property type="entry name" value="Sigma3 and sigma4 domains of RNA polymerase sigma factors"/>
    <property type="match status" value="1"/>
</dbReference>
<evidence type="ECO:0000313" key="4">
    <source>
        <dbReference type="Proteomes" id="UP001501411"/>
    </source>
</evidence>
<dbReference type="InterPro" id="IPR013249">
    <property type="entry name" value="RNA_pol_sigma70_r4_t2"/>
</dbReference>
<reference evidence="4" key="1">
    <citation type="journal article" date="2019" name="Int. J. Syst. Evol. Microbiol.">
        <title>The Global Catalogue of Microorganisms (GCM) 10K type strain sequencing project: providing services to taxonomists for standard genome sequencing and annotation.</title>
        <authorList>
            <consortium name="The Broad Institute Genomics Platform"/>
            <consortium name="The Broad Institute Genome Sequencing Center for Infectious Disease"/>
            <person name="Wu L."/>
            <person name="Ma J."/>
        </authorList>
    </citation>
    <scope>NUCLEOTIDE SEQUENCE [LARGE SCALE GENOMIC DNA]</scope>
    <source>
        <strain evidence="4">JCM 18200</strain>
    </source>
</reference>
<proteinExistence type="predicted"/>
<gene>
    <name evidence="3" type="ORF">GCM10023231_33580</name>
</gene>
<name>A0ABP9BXP4_9SPHI</name>
<evidence type="ECO:0000259" key="2">
    <source>
        <dbReference type="Pfam" id="PF08281"/>
    </source>
</evidence>
<dbReference type="EMBL" id="BAABIQ010000042">
    <property type="protein sequence ID" value="GAA4801976.1"/>
    <property type="molecule type" value="Genomic_DNA"/>
</dbReference>
<dbReference type="InterPro" id="IPR036388">
    <property type="entry name" value="WH-like_DNA-bd_sf"/>
</dbReference>
<feature type="domain" description="RNA polymerase sigma factor 70 region 4 type 2" evidence="2">
    <location>
        <begin position="25"/>
        <end position="75"/>
    </location>
</feature>
<feature type="transmembrane region" description="Helical" evidence="1">
    <location>
        <begin position="83"/>
        <end position="104"/>
    </location>
</feature>
<accession>A0ABP9BXP4</accession>
<evidence type="ECO:0000313" key="3">
    <source>
        <dbReference type="EMBL" id="GAA4801976.1"/>
    </source>
</evidence>
<dbReference type="Proteomes" id="UP001501411">
    <property type="component" value="Unassembled WGS sequence"/>
</dbReference>
<keyword evidence="1" id="KW-1133">Transmembrane helix</keyword>
<dbReference type="InterPro" id="IPR013324">
    <property type="entry name" value="RNA_pol_sigma_r3/r4-like"/>
</dbReference>
<keyword evidence="4" id="KW-1185">Reference proteome</keyword>
<evidence type="ECO:0000256" key="1">
    <source>
        <dbReference type="SAM" id="Phobius"/>
    </source>
</evidence>